<sequence>MKAVIMAGGKGSRLRPLTKRIPKPMLQLLDRPAMEYIVELLAMHDFNDITMTVCYMADVIRDYFSNGKDWGVRIHYQDEIVPLGTAGGVKALQHQLQETFVVMSGDALTDFNLSQAMETHRRYGGIATLLLTSINCPLGYGVVDVGEDGRIQNFIEKPKTWVEGNSYLVNTGIYIFEPEIFQYIPAQQPFDFGRELFPMLLQLKLPLYGFEATGYWSDVGTLQQYYQTQIDMIHGRVHVNLPIELASVF</sequence>
<feature type="domain" description="Nucleotidyl transferase" evidence="1">
    <location>
        <begin position="2"/>
        <end position="229"/>
    </location>
</feature>
<dbReference type="Proteomes" id="UP001597079">
    <property type="component" value="Unassembled WGS sequence"/>
</dbReference>
<keyword evidence="3" id="KW-1185">Reference proteome</keyword>
<dbReference type="InterPro" id="IPR029044">
    <property type="entry name" value="Nucleotide-diphossugar_trans"/>
</dbReference>
<accession>A0ABW4JM97</accession>
<dbReference type="InterPro" id="IPR005835">
    <property type="entry name" value="NTP_transferase_dom"/>
</dbReference>
<dbReference type="PANTHER" id="PTHR22572">
    <property type="entry name" value="SUGAR-1-PHOSPHATE GUANYL TRANSFERASE"/>
    <property type="match status" value="1"/>
</dbReference>
<protein>
    <submittedName>
        <fullName evidence="2">NDP-sugar synthase</fullName>
    </submittedName>
</protein>
<evidence type="ECO:0000259" key="1">
    <source>
        <dbReference type="Pfam" id="PF00483"/>
    </source>
</evidence>
<evidence type="ECO:0000313" key="3">
    <source>
        <dbReference type="Proteomes" id="UP001597079"/>
    </source>
</evidence>
<organism evidence="2 3">
    <name type="scientific">Alicyclobacillus fodiniaquatilis</name>
    <dbReference type="NCBI Taxonomy" id="1661150"/>
    <lineage>
        <taxon>Bacteria</taxon>
        <taxon>Bacillati</taxon>
        <taxon>Bacillota</taxon>
        <taxon>Bacilli</taxon>
        <taxon>Bacillales</taxon>
        <taxon>Alicyclobacillaceae</taxon>
        <taxon>Alicyclobacillus</taxon>
    </lineage>
</organism>
<evidence type="ECO:0000313" key="2">
    <source>
        <dbReference type="EMBL" id="MFD1677001.1"/>
    </source>
</evidence>
<gene>
    <name evidence="2" type="ORF">ACFSB2_20200</name>
</gene>
<reference evidence="3" key="1">
    <citation type="journal article" date="2019" name="Int. J. Syst. Evol. Microbiol.">
        <title>The Global Catalogue of Microorganisms (GCM) 10K type strain sequencing project: providing services to taxonomists for standard genome sequencing and annotation.</title>
        <authorList>
            <consortium name="The Broad Institute Genomics Platform"/>
            <consortium name="The Broad Institute Genome Sequencing Center for Infectious Disease"/>
            <person name="Wu L."/>
            <person name="Ma J."/>
        </authorList>
    </citation>
    <scope>NUCLEOTIDE SEQUENCE [LARGE SCALE GENOMIC DNA]</scope>
    <source>
        <strain evidence="3">CGMCC 1.12286</strain>
    </source>
</reference>
<proteinExistence type="predicted"/>
<dbReference type="InterPro" id="IPR050486">
    <property type="entry name" value="Mannose-1P_guanyltransferase"/>
</dbReference>
<dbReference type="RefSeq" id="WP_377944911.1">
    <property type="nucleotide sequence ID" value="NZ_JBHUCX010000083.1"/>
</dbReference>
<dbReference type="CDD" id="cd04181">
    <property type="entry name" value="NTP_transferase"/>
    <property type="match status" value="1"/>
</dbReference>
<dbReference type="EMBL" id="JBHUCX010000083">
    <property type="protein sequence ID" value="MFD1677001.1"/>
    <property type="molecule type" value="Genomic_DNA"/>
</dbReference>
<dbReference type="SUPFAM" id="SSF53448">
    <property type="entry name" value="Nucleotide-diphospho-sugar transferases"/>
    <property type="match status" value="1"/>
</dbReference>
<name>A0ABW4JM97_9BACL</name>
<comment type="caution">
    <text evidence="2">The sequence shown here is derived from an EMBL/GenBank/DDBJ whole genome shotgun (WGS) entry which is preliminary data.</text>
</comment>
<dbReference type="Gene3D" id="3.90.550.10">
    <property type="entry name" value="Spore Coat Polysaccharide Biosynthesis Protein SpsA, Chain A"/>
    <property type="match status" value="1"/>
</dbReference>
<dbReference type="Pfam" id="PF00483">
    <property type="entry name" value="NTP_transferase"/>
    <property type="match status" value="1"/>
</dbReference>